<evidence type="ECO:0000313" key="2">
    <source>
        <dbReference type="Proteomes" id="UP000050996"/>
    </source>
</evidence>
<proteinExistence type="predicted"/>
<reference evidence="1 2" key="1">
    <citation type="submission" date="2015-09" db="EMBL/GenBank/DDBJ databases">
        <title>Genome sequencing project for genomic taxonomy and phylogenomics of Bacillus-like bacteria.</title>
        <authorList>
            <person name="Liu B."/>
            <person name="Wang J."/>
            <person name="Zhu Y."/>
            <person name="Liu G."/>
            <person name="Chen Q."/>
            <person name="Chen Z."/>
            <person name="Lan J."/>
            <person name="Che J."/>
            <person name="Ge C."/>
            <person name="Shi H."/>
            <person name="Pan Z."/>
            <person name="Liu X."/>
        </authorList>
    </citation>
    <scope>NUCLEOTIDE SEQUENCE [LARGE SCALE GENOMIC DNA]</scope>
    <source>
        <strain evidence="1 2">FJAT-18043</strain>
    </source>
</reference>
<accession>A0A0Q3T5M3</accession>
<comment type="caution">
    <text evidence="1">The sequence shown here is derived from an EMBL/GenBank/DDBJ whole genome shotgun (WGS) entry which is preliminary data.</text>
</comment>
<dbReference type="STRING" id="1637975.AN957_00645"/>
<dbReference type="PATRIC" id="fig|1637975.4.peg.5483"/>
<evidence type="ECO:0000313" key="1">
    <source>
        <dbReference type="EMBL" id="KQL27492.1"/>
    </source>
</evidence>
<gene>
    <name evidence="1" type="ORF">AN957_00645</name>
</gene>
<dbReference type="RefSeq" id="WP_053478234.1">
    <property type="nucleotide sequence ID" value="NZ_CP041305.1"/>
</dbReference>
<dbReference type="AlphaFoldDB" id="A0A0Q3T5M3"/>
<dbReference type="EMBL" id="LJIX01000003">
    <property type="protein sequence ID" value="KQL27492.1"/>
    <property type="molecule type" value="Genomic_DNA"/>
</dbReference>
<organism evidence="1 2">
    <name type="scientific">Cytobacillus solani</name>
    <dbReference type="NCBI Taxonomy" id="1637975"/>
    <lineage>
        <taxon>Bacteria</taxon>
        <taxon>Bacillati</taxon>
        <taxon>Bacillota</taxon>
        <taxon>Bacilli</taxon>
        <taxon>Bacillales</taxon>
        <taxon>Bacillaceae</taxon>
        <taxon>Cytobacillus</taxon>
    </lineage>
</organism>
<name>A0A0Q3T5M3_9BACI</name>
<protein>
    <submittedName>
        <fullName evidence="1">Uncharacterized protein</fullName>
    </submittedName>
</protein>
<keyword evidence="2" id="KW-1185">Reference proteome</keyword>
<sequence length="130" mass="15006">MSEGDYKEILLKELVRQGEALNLIMEQMQGREKVGKAPSQNEEILIRLVNEISSINESTQIQRENVNKLLIEMTQINDKLENIKSTKEFQPSEPAKHPFSFLNSFNLEKLLKMAKIAGDLYELNKNNENE</sequence>
<dbReference type="Proteomes" id="UP000050996">
    <property type="component" value="Unassembled WGS sequence"/>
</dbReference>